<dbReference type="InterPro" id="IPR039426">
    <property type="entry name" value="TonB-dep_rcpt-like"/>
</dbReference>
<name>A0A2P4EW65_9GAMM</name>
<keyword evidence="8" id="KW-0408">Iron</keyword>
<dbReference type="GO" id="GO:0038023">
    <property type="term" value="F:signaling receptor activity"/>
    <property type="evidence" value="ECO:0007669"/>
    <property type="project" value="InterPro"/>
</dbReference>
<dbReference type="InterPro" id="IPR010105">
    <property type="entry name" value="TonB_sidphr_rcpt"/>
</dbReference>
<evidence type="ECO:0000256" key="10">
    <source>
        <dbReference type="ARBA" id="ARBA00023077"/>
    </source>
</evidence>
<evidence type="ECO:0000256" key="5">
    <source>
        <dbReference type="ARBA" id="ARBA00022496"/>
    </source>
</evidence>
<dbReference type="PANTHER" id="PTHR32552:SF82">
    <property type="entry name" value="FCUA PROTEIN"/>
    <property type="match status" value="1"/>
</dbReference>
<dbReference type="PROSITE" id="PS01156">
    <property type="entry name" value="TONB_DEPENDENT_REC_2"/>
    <property type="match status" value="1"/>
</dbReference>
<dbReference type="PANTHER" id="PTHR32552">
    <property type="entry name" value="FERRICHROME IRON RECEPTOR-RELATED"/>
    <property type="match status" value="1"/>
</dbReference>
<dbReference type="NCBIfam" id="TIGR01783">
    <property type="entry name" value="TonB-siderophor"/>
    <property type="match status" value="1"/>
</dbReference>
<dbReference type="Proteomes" id="UP000243451">
    <property type="component" value="Unassembled WGS sequence"/>
</dbReference>
<dbReference type="AlphaFoldDB" id="A0A2P4EW65"/>
<evidence type="ECO:0000256" key="3">
    <source>
        <dbReference type="ARBA" id="ARBA00022448"/>
    </source>
</evidence>
<keyword evidence="20" id="KW-1185">Reference proteome</keyword>
<comment type="caution">
    <text evidence="19">The sequence shown here is derived from an EMBL/GenBank/DDBJ whole genome shotgun (WGS) entry which is preliminary data.</text>
</comment>
<keyword evidence="12 19" id="KW-0675">Receptor</keyword>
<evidence type="ECO:0000256" key="12">
    <source>
        <dbReference type="ARBA" id="ARBA00023170"/>
    </source>
</evidence>
<evidence type="ECO:0000313" key="20">
    <source>
        <dbReference type="Proteomes" id="UP000243451"/>
    </source>
</evidence>
<keyword evidence="11 14" id="KW-0472">Membrane</keyword>
<dbReference type="Gene3D" id="2.40.170.20">
    <property type="entry name" value="TonB-dependent receptor, beta-barrel domain"/>
    <property type="match status" value="1"/>
</dbReference>
<comment type="subcellular location">
    <subcellularLocation>
        <location evidence="1 14">Cell outer membrane</location>
        <topology evidence="1 14">Multi-pass membrane protein</topology>
    </subcellularLocation>
</comment>
<protein>
    <submittedName>
        <fullName evidence="19">TonB-dependent siderophore receptor</fullName>
    </submittedName>
</protein>
<accession>A0A2P4EW65</accession>
<feature type="domain" description="TonB-dependent receptor-like beta-barrel" evidence="17">
    <location>
        <begin position="309"/>
        <end position="736"/>
    </location>
</feature>
<keyword evidence="6 14" id="KW-0812">Transmembrane</keyword>
<feature type="short sequence motif" description="TonB C-terminal box" evidence="15">
    <location>
        <begin position="749"/>
        <end position="766"/>
    </location>
</feature>
<proteinExistence type="inferred from homology"/>
<evidence type="ECO:0000256" key="14">
    <source>
        <dbReference type="PROSITE-ProRule" id="PRU01360"/>
    </source>
</evidence>
<evidence type="ECO:0000259" key="17">
    <source>
        <dbReference type="Pfam" id="PF00593"/>
    </source>
</evidence>
<evidence type="ECO:0000259" key="18">
    <source>
        <dbReference type="Pfam" id="PF07715"/>
    </source>
</evidence>
<dbReference type="GO" id="GO:0009279">
    <property type="term" value="C:cell outer membrane"/>
    <property type="evidence" value="ECO:0007669"/>
    <property type="project" value="UniProtKB-SubCell"/>
</dbReference>
<keyword evidence="4 14" id="KW-1134">Transmembrane beta strand</keyword>
<evidence type="ECO:0000256" key="6">
    <source>
        <dbReference type="ARBA" id="ARBA00022692"/>
    </source>
</evidence>
<keyword evidence="7" id="KW-0732">Signal</keyword>
<keyword evidence="10 16" id="KW-0798">TonB box</keyword>
<keyword evidence="3 14" id="KW-0813">Transport</keyword>
<evidence type="ECO:0000256" key="13">
    <source>
        <dbReference type="ARBA" id="ARBA00023237"/>
    </source>
</evidence>
<dbReference type="CDD" id="cd01347">
    <property type="entry name" value="ligand_gated_channel"/>
    <property type="match status" value="1"/>
</dbReference>
<evidence type="ECO:0000256" key="9">
    <source>
        <dbReference type="ARBA" id="ARBA00023065"/>
    </source>
</evidence>
<feature type="domain" description="TonB-dependent receptor plug" evidence="18">
    <location>
        <begin position="122"/>
        <end position="215"/>
    </location>
</feature>
<dbReference type="GO" id="GO:0015344">
    <property type="term" value="F:siderophore uptake transmembrane transporter activity"/>
    <property type="evidence" value="ECO:0007669"/>
    <property type="project" value="TreeGrafter"/>
</dbReference>
<keyword evidence="5" id="KW-0410">Iron transport</keyword>
<dbReference type="InterPro" id="IPR012910">
    <property type="entry name" value="Plug_dom"/>
</dbReference>
<dbReference type="OrthoDB" id="8732650at2"/>
<organism evidence="19 20">
    <name type="scientific">Halopseudomonas oceani</name>
    <dbReference type="NCBI Taxonomy" id="1708783"/>
    <lineage>
        <taxon>Bacteria</taxon>
        <taxon>Pseudomonadati</taxon>
        <taxon>Pseudomonadota</taxon>
        <taxon>Gammaproteobacteria</taxon>
        <taxon>Pseudomonadales</taxon>
        <taxon>Pseudomonadaceae</taxon>
        <taxon>Halopseudomonas</taxon>
    </lineage>
</organism>
<dbReference type="GO" id="GO:0015891">
    <property type="term" value="P:siderophore transport"/>
    <property type="evidence" value="ECO:0007669"/>
    <property type="project" value="InterPro"/>
</dbReference>
<dbReference type="Pfam" id="PF07715">
    <property type="entry name" value="Plug"/>
    <property type="match status" value="1"/>
</dbReference>
<comment type="similarity">
    <text evidence="2 14 16">Belongs to the TonB-dependent receptor family.</text>
</comment>
<evidence type="ECO:0000256" key="1">
    <source>
        <dbReference type="ARBA" id="ARBA00004571"/>
    </source>
</evidence>
<evidence type="ECO:0000256" key="15">
    <source>
        <dbReference type="PROSITE-ProRule" id="PRU10144"/>
    </source>
</evidence>
<reference evidence="19 20" key="1">
    <citation type="submission" date="2018-01" db="EMBL/GenBank/DDBJ databases">
        <title>Draft genome of the type strain Pseudomonas oceani DSM 100277 isolated from the deep water in Okinawa trough, northwestern Pacific Ocean.</title>
        <authorList>
            <person name="Gomila M."/>
            <person name="Mulet M."/>
            <person name="Garcia-Valdes E."/>
            <person name="Lalucat J."/>
        </authorList>
    </citation>
    <scope>NUCLEOTIDE SEQUENCE [LARGE SCALE GENOMIC DNA]</scope>
    <source>
        <strain evidence="19 20">DSM 100277</strain>
    </source>
</reference>
<keyword evidence="13 14" id="KW-0998">Cell outer membrane</keyword>
<evidence type="ECO:0000256" key="16">
    <source>
        <dbReference type="RuleBase" id="RU003357"/>
    </source>
</evidence>
<dbReference type="Gene3D" id="2.170.130.10">
    <property type="entry name" value="TonB-dependent receptor, plug domain"/>
    <property type="match status" value="1"/>
</dbReference>
<dbReference type="InterPro" id="IPR000531">
    <property type="entry name" value="Beta-barrel_TonB"/>
</dbReference>
<evidence type="ECO:0000256" key="11">
    <source>
        <dbReference type="ARBA" id="ARBA00023136"/>
    </source>
</evidence>
<dbReference type="Pfam" id="PF00593">
    <property type="entry name" value="TonB_dep_Rec_b-barrel"/>
    <property type="match status" value="1"/>
</dbReference>
<dbReference type="InterPro" id="IPR010917">
    <property type="entry name" value="TonB_rcpt_CS"/>
</dbReference>
<dbReference type="InterPro" id="IPR036942">
    <property type="entry name" value="Beta-barrel_TonB_sf"/>
</dbReference>
<keyword evidence="9" id="KW-0406">Ion transport</keyword>
<evidence type="ECO:0000256" key="4">
    <source>
        <dbReference type="ARBA" id="ARBA00022452"/>
    </source>
</evidence>
<dbReference type="InterPro" id="IPR037066">
    <property type="entry name" value="Plug_dom_sf"/>
</dbReference>
<evidence type="ECO:0000256" key="8">
    <source>
        <dbReference type="ARBA" id="ARBA00023004"/>
    </source>
</evidence>
<evidence type="ECO:0000256" key="2">
    <source>
        <dbReference type="ARBA" id="ARBA00009810"/>
    </source>
</evidence>
<dbReference type="EMBL" id="PPSK01000005">
    <property type="protein sequence ID" value="POB04207.1"/>
    <property type="molecule type" value="Genomic_DNA"/>
</dbReference>
<evidence type="ECO:0000313" key="19">
    <source>
        <dbReference type="EMBL" id="POB04207.1"/>
    </source>
</evidence>
<evidence type="ECO:0000256" key="7">
    <source>
        <dbReference type="ARBA" id="ARBA00022729"/>
    </source>
</evidence>
<gene>
    <name evidence="19" type="ORF">C1949_07230</name>
</gene>
<dbReference type="PROSITE" id="PS52016">
    <property type="entry name" value="TONB_DEPENDENT_REC_3"/>
    <property type="match status" value="1"/>
</dbReference>
<dbReference type="SUPFAM" id="SSF56935">
    <property type="entry name" value="Porins"/>
    <property type="match status" value="1"/>
</dbReference>
<sequence length="766" mass="82341">MIIDSLMSFLNKTNNLNHEGANVNHHCQHRATGSTATTGSDQPAFPLTRLAKGMRAAILISLSAAGLSLATSPVYAESAADEEEAVLRAITVEGEAETVESYAGEQVATGGRVGFLGEKDFMETPFSTISYTEKYIADQQARDISDIIAKTDPAVYTSGIPGESQESYSIRGLSSSVGDVTMNGLAGMAAYYRNSPEMFERVDVLKGPSALLNGMPPKGSAGGTVNLVTKRAGDEPLTRLTASYMSDAQYGGHIDLGRRFGEDGQFGVRFNSVYRDGETAVNDQDKKVTMSSVGLDWRGERMRLSADLYQSEDNGKGLTRGLTLAPGVSLPSVPDPDVSWNPPWAFYESSDEGAMLRGEFDLSDHLTFYATGGSSETEFKSNMGAGRILNDAGDFEINFSGVADKIERTSAEVGLMGDATTGAIGHEFAVNATYYDEDYHLNGFRNLLPSPWVTNIYDPVWGPEPALPSSIMAITRTQTRLTSLGLADTLSFAQERVQLTLGVRRQEVRTDSFNGTTGARLSKRYDESATSPAVAVLVKASEEISLYANYIEGLSQGSIAPNTADNAGEVFAPYKTKQREVGIKFDLGEFAHTLGVYEIERPSSYTDPTTNVFSFGGEQRNRGVEWGFFGSPLDSVRLMGGVAYSDAEVTKAASDDNEGQQAVGLPKWQGKLGVEWDTPMLPGLTLTANATSVSKQYLNADNSLSIPGHTVFDLGARHSSVVSDHQLTLRAAVTNVGNKAYWAKPHYTSLAVGAPRTVNLSATVDF</sequence>